<name>A0A918YPB9_9ACTN</name>
<dbReference type="AlphaFoldDB" id="A0A918YPB9"/>
<accession>A0A918YPB9</accession>
<dbReference type="RefSeq" id="WP_189957754.1">
    <property type="nucleotide sequence ID" value="NZ_BMVG01000028.1"/>
</dbReference>
<reference evidence="1" key="2">
    <citation type="submission" date="2020-09" db="EMBL/GenBank/DDBJ databases">
        <authorList>
            <person name="Sun Q."/>
            <person name="Ohkuma M."/>
        </authorList>
    </citation>
    <scope>NUCLEOTIDE SEQUENCE</scope>
    <source>
        <strain evidence="1">JCM 4714</strain>
    </source>
</reference>
<protein>
    <recommendedName>
        <fullName evidence="3">Replication protein</fullName>
    </recommendedName>
</protein>
<evidence type="ECO:0000313" key="1">
    <source>
        <dbReference type="EMBL" id="GHE11437.1"/>
    </source>
</evidence>
<sequence length="218" mass="23846">MNSTLLNGAHFTAARDVYDNFAELASREREGVDWAIELCRAPGSDLAHIAIHGGGIEVGTTEAARAAAGRTDNYYSFRGKKSAGNGTLHITASHFDEPECVDLQRDMVRTVSWHGFSNRVMVTEVGGLDEEFKHWVTVSLKHAGFAVAPASPERAGESPRNICNRNLSGRGVQLELSTAQRAVFFKDGDMSALNRSKTTGEFDRYIAAIQAAYRRLRA</sequence>
<evidence type="ECO:0008006" key="3">
    <source>
        <dbReference type="Google" id="ProtNLM"/>
    </source>
</evidence>
<dbReference type="Pfam" id="PF05908">
    <property type="entry name" value="Gamma_PGA_hydro"/>
    <property type="match status" value="1"/>
</dbReference>
<dbReference type="InterPro" id="IPR008585">
    <property type="entry name" value="Gamma_PGA_hydro"/>
</dbReference>
<reference evidence="1" key="1">
    <citation type="journal article" date="2014" name="Int. J. Syst. Evol. Microbiol.">
        <title>Complete genome sequence of Corynebacterium casei LMG S-19264T (=DSM 44701T), isolated from a smear-ripened cheese.</title>
        <authorList>
            <consortium name="US DOE Joint Genome Institute (JGI-PGF)"/>
            <person name="Walter F."/>
            <person name="Albersmeier A."/>
            <person name="Kalinowski J."/>
            <person name="Ruckert C."/>
        </authorList>
    </citation>
    <scope>NUCLEOTIDE SEQUENCE</scope>
    <source>
        <strain evidence="1">JCM 4714</strain>
    </source>
</reference>
<proteinExistence type="predicted"/>
<evidence type="ECO:0000313" key="2">
    <source>
        <dbReference type="Proteomes" id="UP000655443"/>
    </source>
</evidence>
<gene>
    <name evidence="1" type="ORF">GCM10010339_71300</name>
</gene>
<dbReference type="InterPro" id="IPR038128">
    <property type="entry name" value="Gamma_PGA_hydro_sf"/>
</dbReference>
<dbReference type="Proteomes" id="UP000655443">
    <property type="component" value="Unassembled WGS sequence"/>
</dbReference>
<dbReference type="Gene3D" id="3.40.630.100">
    <property type="entry name" value="Poly-gamma-glutamate hydrolase, zinc-binding motif"/>
    <property type="match status" value="1"/>
</dbReference>
<comment type="caution">
    <text evidence="1">The sequence shown here is derived from an EMBL/GenBank/DDBJ whole genome shotgun (WGS) entry which is preliminary data.</text>
</comment>
<dbReference type="EMBL" id="BMVG01000028">
    <property type="protein sequence ID" value="GHE11437.1"/>
    <property type="molecule type" value="Genomic_DNA"/>
</dbReference>
<organism evidence="1 2">
    <name type="scientific">Streptomyces alanosinicus</name>
    <dbReference type="NCBI Taxonomy" id="68171"/>
    <lineage>
        <taxon>Bacteria</taxon>
        <taxon>Bacillati</taxon>
        <taxon>Actinomycetota</taxon>
        <taxon>Actinomycetes</taxon>
        <taxon>Kitasatosporales</taxon>
        <taxon>Streptomycetaceae</taxon>
        <taxon>Streptomyces</taxon>
    </lineage>
</organism>
<keyword evidence="2" id="KW-1185">Reference proteome</keyword>